<comment type="caution">
    <text evidence="2">The sequence shown here is derived from an EMBL/GenBank/DDBJ whole genome shotgun (WGS) entry which is preliminary data.</text>
</comment>
<dbReference type="Proteomes" id="UP000735302">
    <property type="component" value="Unassembled WGS sequence"/>
</dbReference>
<name>A0AAV3Y9L0_9GAST</name>
<evidence type="ECO:0000313" key="3">
    <source>
        <dbReference type="Proteomes" id="UP000735302"/>
    </source>
</evidence>
<dbReference type="AlphaFoldDB" id="A0AAV3Y9L0"/>
<feature type="region of interest" description="Disordered" evidence="1">
    <location>
        <begin position="1"/>
        <end position="28"/>
    </location>
</feature>
<gene>
    <name evidence="2" type="ORF">PoB_000599200</name>
</gene>
<protein>
    <submittedName>
        <fullName evidence="2">Uncharacterized protein</fullName>
    </submittedName>
</protein>
<keyword evidence="3" id="KW-1185">Reference proteome</keyword>
<proteinExistence type="predicted"/>
<feature type="compositionally biased region" description="Polar residues" evidence="1">
    <location>
        <begin position="15"/>
        <end position="24"/>
    </location>
</feature>
<evidence type="ECO:0000256" key="1">
    <source>
        <dbReference type="SAM" id="MobiDB-lite"/>
    </source>
</evidence>
<sequence length="95" mass="11016">MGHCEMGHNIDNFVSKGTRNSNPKPNLRTMIGEMRSSLISKMDIGRKKRHRKRFKLEATAHNTSLCYRKVNSLEDTSLKLTTEAEFKNDFFSPKR</sequence>
<accession>A0AAV3Y9L0</accession>
<reference evidence="2 3" key="1">
    <citation type="journal article" date="2021" name="Elife">
        <title>Chloroplast acquisition without the gene transfer in kleptoplastic sea slugs, Plakobranchus ocellatus.</title>
        <authorList>
            <person name="Maeda T."/>
            <person name="Takahashi S."/>
            <person name="Yoshida T."/>
            <person name="Shimamura S."/>
            <person name="Takaki Y."/>
            <person name="Nagai Y."/>
            <person name="Toyoda A."/>
            <person name="Suzuki Y."/>
            <person name="Arimoto A."/>
            <person name="Ishii H."/>
            <person name="Satoh N."/>
            <person name="Nishiyama T."/>
            <person name="Hasebe M."/>
            <person name="Maruyama T."/>
            <person name="Minagawa J."/>
            <person name="Obokata J."/>
            <person name="Shigenobu S."/>
        </authorList>
    </citation>
    <scope>NUCLEOTIDE SEQUENCE [LARGE SCALE GENOMIC DNA]</scope>
</reference>
<evidence type="ECO:0000313" key="2">
    <source>
        <dbReference type="EMBL" id="GFN79486.1"/>
    </source>
</evidence>
<organism evidence="2 3">
    <name type="scientific">Plakobranchus ocellatus</name>
    <dbReference type="NCBI Taxonomy" id="259542"/>
    <lineage>
        <taxon>Eukaryota</taxon>
        <taxon>Metazoa</taxon>
        <taxon>Spiralia</taxon>
        <taxon>Lophotrochozoa</taxon>
        <taxon>Mollusca</taxon>
        <taxon>Gastropoda</taxon>
        <taxon>Heterobranchia</taxon>
        <taxon>Euthyneura</taxon>
        <taxon>Panpulmonata</taxon>
        <taxon>Sacoglossa</taxon>
        <taxon>Placobranchoidea</taxon>
        <taxon>Plakobranchidae</taxon>
        <taxon>Plakobranchus</taxon>
    </lineage>
</organism>
<dbReference type="EMBL" id="BLXT01000663">
    <property type="protein sequence ID" value="GFN79486.1"/>
    <property type="molecule type" value="Genomic_DNA"/>
</dbReference>